<dbReference type="EMBL" id="JACHXI010000015">
    <property type="protein sequence ID" value="MBB3104392.1"/>
    <property type="molecule type" value="Genomic_DNA"/>
</dbReference>
<dbReference type="PANTHER" id="PTHR30461:SF2">
    <property type="entry name" value="SERINE RECOMBINASE PINE-RELATED"/>
    <property type="match status" value="1"/>
</dbReference>
<dbReference type="CDD" id="cd03768">
    <property type="entry name" value="SR_ResInv"/>
    <property type="match status" value="1"/>
</dbReference>
<organism evidence="7 8">
    <name type="scientific">Azomonas macrocytogenes</name>
    <name type="common">Azotobacter macrocytogenes</name>
    <dbReference type="NCBI Taxonomy" id="69962"/>
    <lineage>
        <taxon>Bacteria</taxon>
        <taxon>Pseudomonadati</taxon>
        <taxon>Pseudomonadota</taxon>
        <taxon>Gammaproteobacteria</taxon>
        <taxon>Pseudomonadales</taxon>
        <taxon>Pseudomonadaceae</taxon>
        <taxon>Azomonas</taxon>
    </lineage>
</organism>
<dbReference type="InterPro" id="IPR050639">
    <property type="entry name" value="SSR_resolvase"/>
</dbReference>
<sequence>MSRVFAYCRVSTSDQTTENQIIAIRQAGYDVPKARVITETISGGVMAMERPAFKAMVQHKLEAGDVLVVLKLDRLGRDNIDVQQTIQSLISKGIGVISLDLGKHDLSSSEGKLMLQIFSAFAEFEKSRIKERTMAGLERAKSEGKTLGRKTVIDLAKLQQLKAIGLSQSAVSKNLDVSLTTVKRYWNK</sequence>
<dbReference type="Pfam" id="PF00239">
    <property type="entry name" value="Resolvase"/>
    <property type="match status" value="1"/>
</dbReference>
<comment type="caution">
    <text evidence="7">The sequence shown here is derived from an EMBL/GenBank/DDBJ whole genome shotgun (WGS) entry which is preliminary data.</text>
</comment>
<accession>A0A839T4M8</accession>
<dbReference type="InterPro" id="IPR006119">
    <property type="entry name" value="Resolv_N"/>
</dbReference>
<dbReference type="Gene3D" id="3.40.50.1390">
    <property type="entry name" value="Resolvase, N-terminal catalytic domain"/>
    <property type="match status" value="1"/>
</dbReference>
<reference evidence="7 8" key="1">
    <citation type="submission" date="2020-08" db="EMBL/GenBank/DDBJ databases">
        <title>Genomic Encyclopedia of Type Strains, Phase III (KMG-III): the genomes of soil and plant-associated and newly described type strains.</title>
        <authorList>
            <person name="Whitman W."/>
        </authorList>
    </citation>
    <scope>NUCLEOTIDE SEQUENCE [LARGE SCALE GENOMIC DNA]</scope>
    <source>
        <strain evidence="7 8">CECT 4462</strain>
    </source>
</reference>
<dbReference type="SMART" id="SM00857">
    <property type="entry name" value="Resolvase"/>
    <property type="match status" value="1"/>
</dbReference>
<dbReference type="PANTHER" id="PTHR30461">
    <property type="entry name" value="DNA-INVERTASE FROM LAMBDOID PROPHAGE"/>
    <property type="match status" value="1"/>
</dbReference>
<keyword evidence="1" id="KW-0229">DNA integration</keyword>
<proteinExistence type="predicted"/>
<evidence type="ECO:0000256" key="1">
    <source>
        <dbReference type="ARBA" id="ARBA00022908"/>
    </source>
</evidence>
<dbReference type="GO" id="GO:0015074">
    <property type="term" value="P:DNA integration"/>
    <property type="evidence" value="ECO:0007669"/>
    <property type="project" value="UniProtKB-KW"/>
</dbReference>
<dbReference type="PROSITE" id="PS00398">
    <property type="entry name" value="RECOMBINASES_2"/>
    <property type="match status" value="1"/>
</dbReference>
<dbReference type="InterPro" id="IPR006118">
    <property type="entry name" value="Recombinase_CS"/>
</dbReference>
<dbReference type="AlphaFoldDB" id="A0A839T4M8"/>
<gene>
    <name evidence="7" type="ORF">FHR87_002808</name>
</gene>
<dbReference type="GO" id="GO:0000150">
    <property type="term" value="F:DNA strand exchange activity"/>
    <property type="evidence" value="ECO:0007669"/>
    <property type="project" value="InterPro"/>
</dbReference>
<evidence type="ECO:0000256" key="2">
    <source>
        <dbReference type="ARBA" id="ARBA00023125"/>
    </source>
</evidence>
<dbReference type="InterPro" id="IPR036162">
    <property type="entry name" value="Resolvase-like_N_sf"/>
</dbReference>
<keyword evidence="8" id="KW-1185">Reference proteome</keyword>
<dbReference type="GO" id="GO:0003677">
    <property type="term" value="F:DNA binding"/>
    <property type="evidence" value="ECO:0007669"/>
    <property type="project" value="UniProtKB-KW"/>
</dbReference>
<evidence type="ECO:0000256" key="4">
    <source>
        <dbReference type="PIRSR" id="PIRSR606118-50"/>
    </source>
</evidence>
<keyword evidence="2" id="KW-0238">DNA-binding</keyword>
<protein>
    <submittedName>
        <fullName evidence="7">DNA invertase Pin-like site-specific DNA recombinase</fullName>
    </submittedName>
</protein>
<dbReference type="RefSeq" id="WP_183167267.1">
    <property type="nucleotide sequence ID" value="NZ_JACHXI010000015.1"/>
</dbReference>
<evidence type="ECO:0000256" key="5">
    <source>
        <dbReference type="PROSITE-ProRule" id="PRU10137"/>
    </source>
</evidence>
<dbReference type="PROSITE" id="PS00397">
    <property type="entry name" value="RECOMBINASES_1"/>
    <property type="match status" value="1"/>
</dbReference>
<feature type="active site" description="O-(5'-phospho-DNA)-serine intermediate" evidence="4 5">
    <location>
        <position position="11"/>
    </location>
</feature>
<keyword evidence="3" id="KW-0233">DNA recombination</keyword>
<dbReference type="SUPFAM" id="SSF53041">
    <property type="entry name" value="Resolvase-like"/>
    <property type="match status" value="1"/>
</dbReference>
<name>A0A839T4M8_AZOMA</name>
<evidence type="ECO:0000256" key="3">
    <source>
        <dbReference type="ARBA" id="ARBA00023172"/>
    </source>
</evidence>
<dbReference type="PROSITE" id="PS51736">
    <property type="entry name" value="RECOMBINASES_3"/>
    <property type="match status" value="1"/>
</dbReference>
<evidence type="ECO:0000259" key="6">
    <source>
        <dbReference type="PROSITE" id="PS51736"/>
    </source>
</evidence>
<feature type="domain" description="Resolvase/invertase-type recombinase catalytic" evidence="6">
    <location>
        <begin position="3"/>
        <end position="144"/>
    </location>
</feature>
<evidence type="ECO:0000313" key="8">
    <source>
        <dbReference type="Proteomes" id="UP000549250"/>
    </source>
</evidence>
<evidence type="ECO:0000313" key="7">
    <source>
        <dbReference type="EMBL" id="MBB3104392.1"/>
    </source>
</evidence>
<dbReference type="Proteomes" id="UP000549250">
    <property type="component" value="Unassembled WGS sequence"/>
</dbReference>